<evidence type="ECO:0000313" key="3">
    <source>
        <dbReference type="EMBL" id="SDE68518.1"/>
    </source>
</evidence>
<dbReference type="EMBL" id="WSUT01000005">
    <property type="protein sequence ID" value="MWC45188.1"/>
    <property type="molecule type" value="Genomic_DNA"/>
</dbReference>
<proteinExistence type="predicted"/>
<feature type="region of interest" description="Disordered" evidence="1">
    <location>
        <begin position="83"/>
        <end position="107"/>
    </location>
</feature>
<dbReference type="AlphaFoldDB" id="A0A1G7EXX2"/>
<evidence type="ECO:0000256" key="1">
    <source>
        <dbReference type="SAM" id="MobiDB-lite"/>
    </source>
</evidence>
<reference evidence="3 4" key="1">
    <citation type="submission" date="2016-10" db="EMBL/GenBank/DDBJ databases">
        <authorList>
            <person name="Varghese N."/>
            <person name="Submissions S."/>
        </authorList>
    </citation>
    <scope>NUCLEOTIDE SEQUENCE [LARGE SCALE GENOMIC DNA]</scope>
    <source>
        <strain evidence="3 4">S7-754</strain>
    </source>
</reference>
<protein>
    <submittedName>
        <fullName evidence="2">Accessory factor UbiK family protein</fullName>
    </submittedName>
    <submittedName>
        <fullName evidence="3">BMFP domain-containing protein YqiC</fullName>
    </submittedName>
</protein>
<name>A0A1G7EXX2_9SPHN</name>
<keyword evidence="4" id="KW-1185">Reference proteome</keyword>
<accession>A0A1G7EXX2</accession>
<dbReference type="Proteomes" id="UP000436801">
    <property type="component" value="Unassembled WGS sequence"/>
</dbReference>
<organism evidence="3 4">
    <name type="scientific">Sphingomonas carotinifaciens</name>
    <dbReference type="NCBI Taxonomy" id="1166323"/>
    <lineage>
        <taxon>Bacteria</taxon>
        <taxon>Pseudomonadati</taxon>
        <taxon>Pseudomonadota</taxon>
        <taxon>Alphaproteobacteria</taxon>
        <taxon>Sphingomonadales</taxon>
        <taxon>Sphingomonadaceae</taxon>
        <taxon>Sphingomonas</taxon>
    </lineage>
</organism>
<gene>
    <name evidence="2" type="ORF">GQR91_16350</name>
    <name evidence="3" type="ORF">SAMN05216557_101150</name>
</gene>
<sequence length="107" mass="11431">MQSDNRIFDDFAKIVNGFAGTVAGMGREAESSARTRAREWIGGLDFVSREEFEAVKAMAVAARDEAEALRARLDALEAGQDTIAGTQKDVASKPETTAEAAAPEIIL</sequence>
<dbReference type="InterPro" id="IPR007475">
    <property type="entry name" value="UbiK"/>
</dbReference>
<evidence type="ECO:0000313" key="2">
    <source>
        <dbReference type="EMBL" id="MWC45188.1"/>
    </source>
</evidence>
<evidence type="ECO:0000313" key="4">
    <source>
        <dbReference type="Proteomes" id="UP000323502"/>
    </source>
</evidence>
<dbReference type="Proteomes" id="UP000323502">
    <property type="component" value="Unassembled WGS sequence"/>
</dbReference>
<reference evidence="2 5" key="2">
    <citation type="submission" date="2019-12" db="EMBL/GenBank/DDBJ databases">
        <authorList>
            <person name="Zheng J."/>
        </authorList>
    </citation>
    <scope>NUCLEOTIDE SEQUENCE [LARGE SCALE GENOMIC DNA]</scope>
    <source>
        <strain evidence="2 5">DSM 27347</strain>
    </source>
</reference>
<dbReference type="RefSeq" id="WP_149680797.1">
    <property type="nucleotide sequence ID" value="NZ_FNBI01000001.1"/>
</dbReference>
<dbReference type="EMBL" id="FNBI01000001">
    <property type="protein sequence ID" value="SDE68518.1"/>
    <property type="molecule type" value="Genomic_DNA"/>
</dbReference>
<feature type="compositionally biased region" description="Low complexity" evidence="1">
    <location>
        <begin position="94"/>
        <end position="107"/>
    </location>
</feature>
<dbReference type="Pfam" id="PF04380">
    <property type="entry name" value="BMFP"/>
    <property type="match status" value="1"/>
</dbReference>
<evidence type="ECO:0000313" key="5">
    <source>
        <dbReference type="Proteomes" id="UP000436801"/>
    </source>
</evidence>